<dbReference type="SUPFAM" id="SSF46785">
    <property type="entry name" value="Winged helix' DNA-binding domain"/>
    <property type="match status" value="1"/>
</dbReference>
<reference evidence="6" key="1">
    <citation type="journal article" date="2019" name="Int. J. Syst. Evol. Microbiol.">
        <title>The Global Catalogue of Microorganisms (GCM) 10K type strain sequencing project: providing services to taxonomists for standard genome sequencing and annotation.</title>
        <authorList>
            <consortium name="The Broad Institute Genomics Platform"/>
            <consortium name="The Broad Institute Genome Sequencing Center for Infectious Disease"/>
            <person name="Wu L."/>
            <person name="Ma J."/>
        </authorList>
    </citation>
    <scope>NUCLEOTIDE SEQUENCE [LARGE SCALE GENOMIC DNA]</scope>
    <source>
        <strain evidence="6">JCM 18200</strain>
    </source>
</reference>
<evidence type="ECO:0000256" key="2">
    <source>
        <dbReference type="ARBA" id="ARBA00023015"/>
    </source>
</evidence>
<keyword evidence="6" id="KW-1185">Reference proteome</keyword>
<accession>A0ABP9C059</accession>
<dbReference type="EMBL" id="BAABIQ010000043">
    <property type="protein sequence ID" value="GAA4803052.1"/>
    <property type="molecule type" value="Genomic_DNA"/>
</dbReference>
<dbReference type="Gene3D" id="1.10.4040.10">
    <property type="entry name" value="Penicillinase repressor domain"/>
    <property type="match status" value="1"/>
</dbReference>
<gene>
    <name evidence="5" type="ORF">GCM10023231_35020</name>
</gene>
<evidence type="ECO:0000256" key="3">
    <source>
        <dbReference type="ARBA" id="ARBA00023125"/>
    </source>
</evidence>
<keyword evidence="3" id="KW-0238">DNA-binding</keyword>
<keyword evidence="4" id="KW-0804">Transcription</keyword>
<protein>
    <submittedName>
        <fullName evidence="5">BlaI/MecI/CopY family transcriptional regulator</fullName>
    </submittedName>
</protein>
<keyword evidence="2" id="KW-0805">Transcription regulation</keyword>
<evidence type="ECO:0000256" key="1">
    <source>
        <dbReference type="ARBA" id="ARBA00011046"/>
    </source>
</evidence>
<sequence>MKAIKPTESELEILKILWEQGECTVRQVHEIFAENKEVGYTTTLKLMQIMHSKGLVERDEQQKTHIYRALVSRDKTEKQVLGKLIKDMFDGSAVRMVMQALGSHQASDQELEKIKQLLAELENKK</sequence>
<dbReference type="RefSeq" id="WP_345233780.1">
    <property type="nucleotide sequence ID" value="NZ_BAABIQ010000043.1"/>
</dbReference>
<dbReference type="PIRSF" id="PIRSF019455">
    <property type="entry name" value="CopR_AtkY"/>
    <property type="match status" value="1"/>
</dbReference>
<dbReference type="Gene3D" id="1.10.10.10">
    <property type="entry name" value="Winged helix-like DNA-binding domain superfamily/Winged helix DNA-binding domain"/>
    <property type="match status" value="1"/>
</dbReference>
<dbReference type="Pfam" id="PF03965">
    <property type="entry name" value="Penicillinase_R"/>
    <property type="match status" value="1"/>
</dbReference>
<evidence type="ECO:0000313" key="5">
    <source>
        <dbReference type="EMBL" id="GAA4803052.1"/>
    </source>
</evidence>
<comment type="caution">
    <text evidence="5">The sequence shown here is derived from an EMBL/GenBank/DDBJ whole genome shotgun (WGS) entry which is preliminary data.</text>
</comment>
<evidence type="ECO:0000256" key="4">
    <source>
        <dbReference type="ARBA" id="ARBA00023163"/>
    </source>
</evidence>
<dbReference type="InterPro" id="IPR005650">
    <property type="entry name" value="BlaI_family"/>
</dbReference>
<dbReference type="Proteomes" id="UP001501411">
    <property type="component" value="Unassembled WGS sequence"/>
</dbReference>
<organism evidence="5 6">
    <name type="scientific">Olivibacter ginsenosidimutans</name>
    <dbReference type="NCBI Taxonomy" id="1176537"/>
    <lineage>
        <taxon>Bacteria</taxon>
        <taxon>Pseudomonadati</taxon>
        <taxon>Bacteroidota</taxon>
        <taxon>Sphingobacteriia</taxon>
        <taxon>Sphingobacteriales</taxon>
        <taxon>Sphingobacteriaceae</taxon>
        <taxon>Olivibacter</taxon>
    </lineage>
</organism>
<name>A0ABP9C059_9SPHI</name>
<evidence type="ECO:0000313" key="6">
    <source>
        <dbReference type="Proteomes" id="UP001501411"/>
    </source>
</evidence>
<dbReference type="InterPro" id="IPR036388">
    <property type="entry name" value="WH-like_DNA-bd_sf"/>
</dbReference>
<comment type="similarity">
    <text evidence="1">Belongs to the BlaI transcriptional regulatory family.</text>
</comment>
<dbReference type="InterPro" id="IPR036390">
    <property type="entry name" value="WH_DNA-bd_sf"/>
</dbReference>
<proteinExistence type="inferred from homology"/>